<dbReference type="EMBL" id="JAMYWD010000009">
    <property type="protein sequence ID" value="KAJ4960756.1"/>
    <property type="molecule type" value="Genomic_DNA"/>
</dbReference>
<name>A0A9Q0H6E8_9MAGN</name>
<protein>
    <submittedName>
        <fullName evidence="1">Uncharacterized protein</fullName>
    </submittedName>
</protein>
<reference evidence="1" key="1">
    <citation type="journal article" date="2023" name="Plant J.">
        <title>The genome of the king protea, Protea cynaroides.</title>
        <authorList>
            <person name="Chang J."/>
            <person name="Duong T.A."/>
            <person name="Schoeman C."/>
            <person name="Ma X."/>
            <person name="Roodt D."/>
            <person name="Barker N."/>
            <person name="Li Z."/>
            <person name="Van de Peer Y."/>
            <person name="Mizrachi E."/>
        </authorList>
    </citation>
    <scope>NUCLEOTIDE SEQUENCE</scope>
    <source>
        <tissue evidence="1">Young leaves</tissue>
    </source>
</reference>
<dbReference type="Proteomes" id="UP001141806">
    <property type="component" value="Unassembled WGS sequence"/>
</dbReference>
<dbReference type="AlphaFoldDB" id="A0A9Q0H6E8"/>
<keyword evidence="2" id="KW-1185">Reference proteome</keyword>
<evidence type="ECO:0000313" key="2">
    <source>
        <dbReference type="Proteomes" id="UP001141806"/>
    </source>
</evidence>
<organism evidence="1 2">
    <name type="scientific">Protea cynaroides</name>
    <dbReference type="NCBI Taxonomy" id="273540"/>
    <lineage>
        <taxon>Eukaryota</taxon>
        <taxon>Viridiplantae</taxon>
        <taxon>Streptophyta</taxon>
        <taxon>Embryophyta</taxon>
        <taxon>Tracheophyta</taxon>
        <taxon>Spermatophyta</taxon>
        <taxon>Magnoliopsida</taxon>
        <taxon>Proteales</taxon>
        <taxon>Proteaceae</taxon>
        <taxon>Protea</taxon>
    </lineage>
</organism>
<accession>A0A9Q0H6E8</accession>
<proteinExistence type="predicted"/>
<evidence type="ECO:0000313" key="1">
    <source>
        <dbReference type="EMBL" id="KAJ4960756.1"/>
    </source>
</evidence>
<comment type="caution">
    <text evidence="1">The sequence shown here is derived from an EMBL/GenBank/DDBJ whole genome shotgun (WGS) entry which is preliminary data.</text>
</comment>
<sequence>MAFQRGQRSAIAMVNMGLRVAPGLRESRVPTLVVFSGGGNGFLHDGSVPSSHVSISHPTEKGYYNSLGVTLSEKVGVSRLVSTSGEGRSMEISQIDLGRFICLPSQEIIAAAEGNPIAE</sequence>
<gene>
    <name evidence="1" type="ORF">NE237_020666</name>
</gene>